<dbReference type="RefSeq" id="XP_041159140.1">
    <property type="nucleotide sequence ID" value="XM_041306749.1"/>
</dbReference>
<comment type="caution">
    <text evidence="2">The sequence shown here is derived from an EMBL/GenBank/DDBJ whole genome shotgun (WGS) entry which is preliminary data.</text>
</comment>
<accession>A0A9P7DH62</accession>
<dbReference type="Pfam" id="PF14223">
    <property type="entry name" value="Retrotran_gag_2"/>
    <property type="match status" value="1"/>
</dbReference>
<proteinExistence type="predicted"/>
<keyword evidence="3" id="KW-1185">Reference proteome</keyword>
<evidence type="ECO:0008006" key="4">
    <source>
        <dbReference type="Google" id="ProtNLM"/>
    </source>
</evidence>
<organism evidence="2 3">
    <name type="scientific">Suillus plorans</name>
    <dbReference type="NCBI Taxonomy" id="116603"/>
    <lineage>
        <taxon>Eukaryota</taxon>
        <taxon>Fungi</taxon>
        <taxon>Dikarya</taxon>
        <taxon>Basidiomycota</taxon>
        <taxon>Agaricomycotina</taxon>
        <taxon>Agaricomycetes</taxon>
        <taxon>Agaricomycetidae</taxon>
        <taxon>Boletales</taxon>
        <taxon>Suillineae</taxon>
        <taxon>Suillaceae</taxon>
        <taxon>Suillus</taxon>
    </lineage>
</organism>
<dbReference type="GeneID" id="64600513"/>
<evidence type="ECO:0000313" key="2">
    <source>
        <dbReference type="EMBL" id="KAG1792561.1"/>
    </source>
</evidence>
<dbReference type="OrthoDB" id="2688366at2759"/>
<sequence length="334" mass="36331">MGKYDHIIELTGSDDYPSWRRMVTLALQGDGLWNHCSSGTNPNNFADLALVMPTPALPAAPTTAENKEIIDWIKEDAQAKGIICRRLSPVVQTLLDESLTARQQWDILANHFSRLDMTSQFELQMGVPFTKHEAVFLLLHGLPKSTDWLMYKQLTIGQFNKQPAPVASSTSTTTTAPPATVTLTFSEVAASLSEEANRLHGERDLARPRSEYASPATHNSFPTQPSKVNPVTQVRIHKQNPWGQGGGMEGKAPWAQKGGDGGRRVKKEVAAATNEGKPSPSASPSNPDPKSNKVRQLVCAMIEELDSIDPLASPSSEDITCIANQALSTILDLV</sequence>
<reference evidence="2" key="1">
    <citation type="journal article" date="2020" name="New Phytol.">
        <title>Comparative genomics reveals dynamic genome evolution in host specialist ectomycorrhizal fungi.</title>
        <authorList>
            <person name="Lofgren L.A."/>
            <person name="Nguyen N.H."/>
            <person name="Vilgalys R."/>
            <person name="Ruytinx J."/>
            <person name="Liao H.L."/>
            <person name="Branco S."/>
            <person name="Kuo A."/>
            <person name="LaButti K."/>
            <person name="Lipzen A."/>
            <person name="Andreopoulos W."/>
            <person name="Pangilinan J."/>
            <person name="Riley R."/>
            <person name="Hundley H."/>
            <person name="Na H."/>
            <person name="Barry K."/>
            <person name="Grigoriev I.V."/>
            <person name="Stajich J.E."/>
            <person name="Kennedy P.G."/>
        </authorList>
    </citation>
    <scope>NUCLEOTIDE SEQUENCE</scope>
    <source>
        <strain evidence="2">S12</strain>
    </source>
</reference>
<gene>
    <name evidence="2" type="ORF">HD556DRAFT_1444244</name>
</gene>
<feature type="compositionally biased region" description="Low complexity" evidence="1">
    <location>
        <begin position="277"/>
        <end position="289"/>
    </location>
</feature>
<evidence type="ECO:0000256" key="1">
    <source>
        <dbReference type="SAM" id="MobiDB-lite"/>
    </source>
</evidence>
<protein>
    <recommendedName>
        <fullName evidence="4">Retrotransposon Copia-like N-terminal domain-containing protein</fullName>
    </recommendedName>
</protein>
<evidence type="ECO:0000313" key="3">
    <source>
        <dbReference type="Proteomes" id="UP000719766"/>
    </source>
</evidence>
<dbReference type="EMBL" id="JABBWE010000035">
    <property type="protein sequence ID" value="KAG1792561.1"/>
    <property type="molecule type" value="Genomic_DNA"/>
</dbReference>
<feature type="region of interest" description="Disordered" evidence="1">
    <location>
        <begin position="238"/>
        <end position="294"/>
    </location>
</feature>
<dbReference type="Proteomes" id="UP000719766">
    <property type="component" value="Unassembled WGS sequence"/>
</dbReference>
<dbReference type="AlphaFoldDB" id="A0A9P7DH62"/>
<dbReference type="PANTHER" id="PTHR47481:SF31">
    <property type="entry name" value="OS01G0873500 PROTEIN"/>
    <property type="match status" value="1"/>
</dbReference>
<feature type="compositionally biased region" description="Basic and acidic residues" evidence="1">
    <location>
        <begin position="260"/>
        <end position="269"/>
    </location>
</feature>
<dbReference type="PANTHER" id="PTHR47481">
    <property type="match status" value="1"/>
</dbReference>
<name>A0A9P7DH62_9AGAM</name>